<gene>
    <name evidence="2" type="ORF">HanXRQr2_Chr16g0762491</name>
</gene>
<dbReference type="Gramene" id="mRNA:HanXRQr2_Chr16g0762491">
    <property type="protein sequence ID" value="mRNA:HanXRQr2_Chr16g0762491"/>
    <property type="gene ID" value="HanXRQr2_Chr16g0762491"/>
</dbReference>
<dbReference type="AlphaFoldDB" id="A0A9K3GZ74"/>
<reference evidence="2" key="1">
    <citation type="journal article" date="2017" name="Nature">
        <title>The sunflower genome provides insights into oil metabolism, flowering and Asterid evolution.</title>
        <authorList>
            <person name="Badouin H."/>
            <person name="Gouzy J."/>
            <person name="Grassa C.J."/>
            <person name="Murat F."/>
            <person name="Staton S.E."/>
            <person name="Cottret L."/>
            <person name="Lelandais-Briere C."/>
            <person name="Owens G.L."/>
            <person name="Carrere S."/>
            <person name="Mayjonade B."/>
            <person name="Legrand L."/>
            <person name="Gill N."/>
            <person name="Kane N.C."/>
            <person name="Bowers J.E."/>
            <person name="Hubner S."/>
            <person name="Bellec A."/>
            <person name="Berard A."/>
            <person name="Berges H."/>
            <person name="Blanchet N."/>
            <person name="Boniface M.C."/>
            <person name="Brunel D."/>
            <person name="Catrice O."/>
            <person name="Chaidir N."/>
            <person name="Claudel C."/>
            <person name="Donnadieu C."/>
            <person name="Faraut T."/>
            <person name="Fievet G."/>
            <person name="Helmstetter N."/>
            <person name="King M."/>
            <person name="Knapp S.J."/>
            <person name="Lai Z."/>
            <person name="Le Paslier M.C."/>
            <person name="Lippi Y."/>
            <person name="Lorenzon L."/>
            <person name="Mandel J.R."/>
            <person name="Marage G."/>
            <person name="Marchand G."/>
            <person name="Marquand E."/>
            <person name="Bret-Mestries E."/>
            <person name="Morien E."/>
            <person name="Nambeesan S."/>
            <person name="Nguyen T."/>
            <person name="Pegot-Espagnet P."/>
            <person name="Pouilly N."/>
            <person name="Raftis F."/>
            <person name="Sallet E."/>
            <person name="Schiex T."/>
            <person name="Thomas J."/>
            <person name="Vandecasteele C."/>
            <person name="Vares D."/>
            <person name="Vear F."/>
            <person name="Vautrin S."/>
            <person name="Crespi M."/>
            <person name="Mangin B."/>
            <person name="Burke J.M."/>
            <person name="Salse J."/>
            <person name="Munos S."/>
            <person name="Vincourt P."/>
            <person name="Rieseberg L.H."/>
            <person name="Langlade N.B."/>
        </authorList>
    </citation>
    <scope>NUCLEOTIDE SEQUENCE</scope>
    <source>
        <tissue evidence="2">Leaves</tissue>
    </source>
</reference>
<feature type="signal peptide" evidence="1">
    <location>
        <begin position="1"/>
        <end position="19"/>
    </location>
</feature>
<evidence type="ECO:0000256" key="1">
    <source>
        <dbReference type="SAM" id="SignalP"/>
    </source>
</evidence>
<keyword evidence="3" id="KW-1185">Reference proteome</keyword>
<evidence type="ECO:0000313" key="2">
    <source>
        <dbReference type="EMBL" id="KAF5761215.1"/>
    </source>
</evidence>
<dbReference type="Proteomes" id="UP000215914">
    <property type="component" value="Unassembled WGS sequence"/>
</dbReference>
<feature type="chain" id="PRO_5039955695" evidence="1">
    <location>
        <begin position="20"/>
        <end position="52"/>
    </location>
</feature>
<comment type="caution">
    <text evidence="2">The sequence shown here is derived from an EMBL/GenBank/DDBJ whole genome shotgun (WGS) entry which is preliminary data.</text>
</comment>
<organism evidence="2 3">
    <name type="scientific">Helianthus annuus</name>
    <name type="common">Common sunflower</name>
    <dbReference type="NCBI Taxonomy" id="4232"/>
    <lineage>
        <taxon>Eukaryota</taxon>
        <taxon>Viridiplantae</taxon>
        <taxon>Streptophyta</taxon>
        <taxon>Embryophyta</taxon>
        <taxon>Tracheophyta</taxon>
        <taxon>Spermatophyta</taxon>
        <taxon>Magnoliopsida</taxon>
        <taxon>eudicotyledons</taxon>
        <taxon>Gunneridae</taxon>
        <taxon>Pentapetalae</taxon>
        <taxon>asterids</taxon>
        <taxon>campanulids</taxon>
        <taxon>Asterales</taxon>
        <taxon>Asteraceae</taxon>
        <taxon>Asteroideae</taxon>
        <taxon>Heliantheae alliance</taxon>
        <taxon>Heliantheae</taxon>
        <taxon>Helianthus</taxon>
    </lineage>
</organism>
<name>A0A9K3GZ74_HELAN</name>
<evidence type="ECO:0000313" key="3">
    <source>
        <dbReference type="Proteomes" id="UP000215914"/>
    </source>
</evidence>
<dbReference type="EMBL" id="MNCJ02000331">
    <property type="protein sequence ID" value="KAF5761215.1"/>
    <property type="molecule type" value="Genomic_DNA"/>
</dbReference>
<protein>
    <submittedName>
        <fullName evidence="2">Uncharacterized protein</fullName>
    </submittedName>
</protein>
<keyword evidence="1" id="KW-0732">Signal</keyword>
<reference evidence="2" key="2">
    <citation type="submission" date="2020-06" db="EMBL/GenBank/DDBJ databases">
        <title>Helianthus annuus Genome sequencing and assembly Release 2.</title>
        <authorList>
            <person name="Gouzy J."/>
            <person name="Langlade N."/>
            <person name="Munos S."/>
        </authorList>
    </citation>
    <scope>NUCLEOTIDE SEQUENCE</scope>
    <source>
        <tissue evidence="2">Leaves</tissue>
    </source>
</reference>
<accession>A0A9K3GZ74</accession>
<sequence length="52" mass="5867">MHFLLFLSCLLSFSPCFSCLSCLVLASGQLANQVLAFLTDLLIRFLLTCYFE</sequence>
<proteinExistence type="predicted"/>